<gene>
    <name evidence="1" type="ORF">QC820_02430</name>
</gene>
<evidence type="ECO:0008006" key="3">
    <source>
        <dbReference type="Google" id="ProtNLM"/>
    </source>
</evidence>
<comment type="caution">
    <text evidence="1">The sequence shown here is derived from an EMBL/GenBank/DDBJ whole genome shotgun (WGS) entry which is preliminary data.</text>
</comment>
<evidence type="ECO:0000313" key="1">
    <source>
        <dbReference type="EMBL" id="MDR5891658.1"/>
    </source>
</evidence>
<protein>
    <recommendedName>
        <fullName evidence="3">GNAT family N-acetyltransferase</fullName>
    </recommendedName>
</protein>
<evidence type="ECO:0000313" key="2">
    <source>
        <dbReference type="Proteomes" id="UP001252270"/>
    </source>
</evidence>
<reference evidence="1 2" key="1">
    <citation type="submission" date="2023-04" db="EMBL/GenBank/DDBJ databases">
        <title>A long-awaited taxogenomic arrangement of the family Halomonadaceae.</title>
        <authorList>
            <person name="De La Haba R."/>
            <person name="Chuvochina M."/>
            <person name="Wittouck S."/>
            <person name="Arahal D.R."/>
            <person name="Sanchez-Porro C."/>
            <person name="Hugenholtz P."/>
            <person name="Ventosa A."/>
        </authorList>
    </citation>
    <scope>NUCLEOTIDE SEQUENCE [LARGE SCALE GENOMIC DNA]</scope>
    <source>
        <strain evidence="1 2">DSM 17332</strain>
    </source>
</reference>
<dbReference type="Proteomes" id="UP001252270">
    <property type="component" value="Unassembled WGS sequence"/>
</dbReference>
<accession>A0ABU1GJL8</accession>
<organism evidence="1 2">
    <name type="scientific">Halomonas mongoliensis</name>
    <dbReference type="NCBI Taxonomy" id="321265"/>
    <lineage>
        <taxon>Bacteria</taxon>
        <taxon>Pseudomonadati</taxon>
        <taxon>Pseudomonadota</taxon>
        <taxon>Gammaproteobacteria</taxon>
        <taxon>Oceanospirillales</taxon>
        <taxon>Halomonadaceae</taxon>
        <taxon>Halomonas</taxon>
    </lineage>
</organism>
<dbReference type="EMBL" id="JARWAL010000001">
    <property type="protein sequence ID" value="MDR5891658.1"/>
    <property type="molecule type" value="Genomic_DNA"/>
</dbReference>
<keyword evidence="2" id="KW-1185">Reference proteome</keyword>
<sequence length="184" mass="20094">MKVVSLEPGARQDAWLARLCAAVHGTQAGLAPLVAFSGIRHLLFPVEAARLWALEDDKGRPLALALLVMDESGEGMAVTLAATLGESREPLRRLLHDLALKAPLCITPSETLDEAFLRECGITRWVENDRGERVGLAFQHPAALSGRLTPPLAFDEQAVLRRFKQERAFFEAERQAFVDGLGTG</sequence>
<name>A0ABU1GJL8_9GAMM</name>
<proteinExistence type="predicted"/>
<dbReference type="RefSeq" id="WP_309635622.1">
    <property type="nucleotide sequence ID" value="NZ_JARWAL010000001.1"/>
</dbReference>